<dbReference type="Proteomes" id="UP001238179">
    <property type="component" value="Chromosome"/>
</dbReference>
<dbReference type="PANTHER" id="PTHR45663">
    <property type="entry name" value="GEO12009P1"/>
    <property type="match status" value="1"/>
</dbReference>
<evidence type="ECO:0000313" key="3">
    <source>
        <dbReference type="Proteomes" id="UP001238179"/>
    </source>
</evidence>
<evidence type="ECO:0000259" key="1">
    <source>
        <dbReference type="PROSITE" id="PS51352"/>
    </source>
</evidence>
<protein>
    <submittedName>
        <fullName evidence="2">Thioredoxin</fullName>
    </submittedName>
</protein>
<dbReference type="CDD" id="cd02947">
    <property type="entry name" value="TRX_family"/>
    <property type="match status" value="1"/>
</dbReference>
<dbReference type="SUPFAM" id="SSF52833">
    <property type="entry name" value="Thioredoxin-like"/>
    <property type="match status" value="1"/>
</dbReference>
<dbReference type="InterPro" id="IPR036249">
    <property type="entry name" value="Thioredoxin-like_sf"/>
</dbReference>
<dbReference type="KEGG" id="msil:METEAL_34810"/>
<dbReference type="PROSITE" id="PS51352">
    <property type="entry name" value="THIOREDOXIN_2"/>
    <property type="match status" value="1"/>
</dbReference>
<sequence>MNASLPSVDEAGLARALASGPTLLEIGAPWCTACKALAATLRQMAPFLEPRVRWVYLDSEAFPGTAAKYGVMALPTLLLFREGKVVDRRVGALGRANLESFLGGP</sequence>
<dbReference type="AlphaFoldDB" id="A0AA48GMT6"/>
<dbReference type="PANTHER" id="PTHR45663:SF11">
    <property type="entry name" value="GEO12009P1"/>
    <property type="match status" value="1"/>
</dbReference>
<gene>
    <name evidence="2" type="primary">trxA_1</name>
    <name evidence="2" type="ORF">METEAL_34810</name>
</gene>
<organism evidence="2 3">
    <name type="scientific">Mesoterricola silvestris</name>
    <dbReference type="NCBI Taxonomy" id="2927979"/>
    <lineage>
        <taxon>Bacteria</taxon>
        <taxon>Pseudomonadati</taxon>
        <taxon>Acidobacteriota</taxon>
        <taxon>Holophagae</taxon>
        <taxon>Holophagales</taxon>
        <taxon>Holophagaceae</taxon>
        <taxon>Mesoterricola</taxon>
    </lineage>
</organism>
<dbReference type="RefSeq" id="WP_316412982.1">
    <property type="nucleotide sequence ID" value="NZ_AP027080.1"/>
</dbReference>
<evidence type="ECO:0000313" key="2">
    <source>
        <dbReference type="EMBL" id="BDU74307.1"/>
    </source>
</evidence>
<dbReference type="GO" id="GO:0015035">
    <property type="term" value="F:protein-disulfide reductase activity"/>
    <property type="evidence" value="ECO:0007669"/>
    <property type="project" value="TreeGrafter"/>
</dbReference>
<dbReference type="EMBL" id="AP027080">
    <property type="protein sequence ID" value="BDU74307.1"/>
    <property type="molecule type" value="Genomic_DNA"/>
</dbReference>
<name>A0AA48GMT6_9BACT</name>
<keyword evidence="3" id="KW-1185">Reference proteome</keyword>
<proteinExistence type="predicted"/>
<accession>A0AA48GMT6</accession>
<reference evidence="3" key="1">
    <citation type="journal article" date="2023" name="Int. J. Syst. Evol. Microbiol.">
        <title>Mesoterricola silvestris gen. nov., sp. nov., Mesoterricola sediminis sp. nov., Geothrix oryzae sp. nov., Geothrix edaphica sp. nov., Geothrix rubra sp. nov., and Geothrix limicola sp. nov., six novel members of Acidobacteriota isolated from soils.</title>
        <authorList>
            <person name="Itoh H."/>
            <person name="Sugisawa Y."/>
            <person name="Mise K."/>
            <person name="Xu Z."/>
            <person name="Kuniyasu M."/>
            <person name="Ushijima N."/>
            <person name="Kawano K."/>
            <person name="Kobayashi E."/>
            <person name="Shiratori Y."/>
            <person name="Masuda Y."/>
            <person name="Senoo K."/>
        </authorList>
    </citation>
    <scope>NUCLEOTIDE SEQUENCE [LARGE SCALE GENOMIC DNA]</scope>
    <source>
        <strain evidence="3">W79</strain>
    </source>
</reference>
<dbReference type="PRINTS" id="PR00421">
    <property type="entry name" value="THIOREDOXIN"/>
</dbReference>
<dbReference type="Pfam" id="PF00085">
    <property type="entry name" value="Thioredoxin"/>
    <property type="match status" value="1"/>
</dbReference>
<feature type="domain" description="Thioredoxin" evidence="1">
    <location>
        <begin position="1"/>
        <end position="105"/>
    </location>
</feature>
<dbReference type="GO" id="GO:0045454">
    <property type="term" value="P:cell redox homeostasis"/>
    <property type="evidence" value="ECO:0007669"/>
    <property type="project" value="TreeGrafter"/>
</dbReference>
<dbReference type="GO" id="GO:0005829">
    <property type="term" value="C:cytosol"/>
    <property type="evidence" value="ECO:0007669"/>
    <property type="project" value="TreeGrafter"/>
</dbReference>
<dbReference type="Gene3D" id="3.40.30.10">
    <property type="entry name" value="Glutaredoxin"/>
    <property type="match status" value="1"/>
</dbReference>
<dbReference type="InterPro" id="IPR013766">
    <property type="entry name" value="Thioredoxin_domain"/>
</dbReference>